<dbReference type="AlphaFoldDB" id="A0A5K8ADK3"/>
<name>A0A5K8ADK3_9BACT</name>
<dbReference type="EMBL" id="AP021879">
    <property type="protein sequence ID" value="BBO90629.1"/>
    <property type="molecule type" value="Genomic_DNA"/>
</dbReference>
<organism evidence="1 2">
    <name type="scientific">Desulfosarcina ovata subsp. ovata</name>
    <dbReference type="NCBI Taxonomy" id="2752305"/>
    <lineage>
        <taxon>Bacteria</taxon>
        <taxon>Pseudomonadati</taxon>
        <taxon>Thermodesulfobacteriota</taxon>
        <taxon>Desulfobacteria</taxon>
        <taxon>Desulfobacterales</taxon>
        <taxon>Desulfosarcinaceae</taxon>
        <taxon>Desulfosarcina</taxon>
    </lineage>
</organism>
<dbReference type="RefSeq" id="WP_155311661.1">
    <property type="nucleotide sequence ID" value="NZ_AP021879.1"/>
</dbReference>
<proteinExistence type="predicted"/>
<accession>A0A5K8ADK3</accession>
<gene>
    <name evidence="1" type="ORF">DSCOOX_38090</name>
</gene>
<dbReference type="Proteomes" id="UP000422108">
    <property type="component" value="Chromosome"/>
</dbReference>
<sequence length="61" mass="6946">MLEAAGMDEAAMARWHAEFEHLAPAAHYDLLRQLGIPEREARQIQAWSRDMAFGSFEGDRS</sequence>
<evidence type="ECO:0000313" key="1">
    <source>
        <dbReference type="EMBL" id="BBO90629.1"/>
    </source>
</evidence>
<keyword evidence="2" id="KW-1185">Reference proteome</keyword>
<evidence type="ECO:0000313" key="2">
    <source>
        <dbReference type="Proteomes" id="UP000422108"/>
    </source>
</evidence>
<protein>
    <submittedName>
        <fullName evidence="1">Uncharacterized protein</fullName>
    </submittedName>
</protein>
<reference evidence="1 2" key="1">
    <citation type="submission" date="2019-11" db="EMBL/GenBank/DDBJ databases">
        <title>Comparative genomics of hydrocarbon-degrading Desulfosarcina strains.</title>
        <authorList>
            <person name="Watanabe M."/>
            <person name="Kojima H."/>
            <person name="Fukui M."/>
        </authorList>
    </citation>
    <scope>NUCLEOTIDE SEQUENCE [LARGE SCALE GENOMIC DNA]</scope>
    <source>
        <strain evidence="2">oXyS1</strain>
    </source>
</reference>